<dbReference type="OrthoDB" id="1163979at2"/>
<accession>A0A554VA66</accession>
<proteinExistence type="predicted"/>
<dbReference type="Proteomes" id="UP000318833">
    <property type="component" value="Unassembled WGS sequence"/>
</dbReference>
<evidence type="ECO:0000313" key="1">
    <source>
        <dbReference type="EMBL" id="TSE02780.1"/>
    </source>
</evidence>
<comment type="caution">
    <text evidence="1">The sequence shown here is derived from an EMBL/GenBank/DDBJ whole genome shotgun (WGS) entry which is preliminary data.</text>
</comment>
<organism evidence="1 2">
    <name type="scientific">Aquimarina algiphila</name>
    <dbReference type="NCBI Taxonomy" id="2047982"/>
    <lineage>
        <taxon>Bacteria</taxon>
        <taxon>Pseudomonadati</taxon>
        <taxon>Bacteroidota</taxon>
        <taxon>Flavobacteriia</taxon>
        <taxon>Flavobacteriales</taxon>
        <taxon>Flavobacteriaceae</taxon>
        <taxon>Aquimarina</taxon>
    </lineage>
</organism>
<evidence type="ECO:0000313" key="2">
    <source>
        <dbReference type="Proteomes" id="UP000318833"/>
    </source>
</evidence>
<dbReference type="AlphaFoldDB" id="A0A554VA66"/>
<dbReference type="EMBL" id="VLNR01000143">
    <property type="protein sequence ID" value="TSE02780.1"/>
    <property type="molecule type" value="Genomic_DNA"/>
</dbReference>
<sequence>MESYPLYLIKNKFISEILEALHIKADEFVYNLGQHNPYEIILYTWIHKLYGKGKSVDEAIQLIYKARNILFLNSKL</sequence>
<protein>
    <submittedName>
        <fullName evidence="1">Uncharacterized protein</fullName>
    </submittedName>
</protein>
<gene>
    <name evidence="1" type="ORF">FOF46_30495</name>
</gene>
<name>A0A554VA66_9FLAO</name>
<reference evidence="1 2" key="1">
    <citation type="submission" date="2019-07" db="EMBL/GenBank/DDBJ databases">
        <title>The draft genome sequence of Aquimarina algiphila M91.</title>
        <authorList>
            <person name="Meng X."/>
        </authorList>
    </citation>
    <scope>NUCLEOTIDE SEQUENCE [LARGE SCALE GENOMIC DNA]</scope>
    <source>
        <strain evidence="1 2">M91</strain>
    </source>
</reference>
<keyword evidence="2" id="KW-1185">Reference proteome</keyword>
<dbReference type="RefSeq" id="WP_109435998.1">
    <property type="nucleotide sequence ID" value="NZ_CANLFO010000003.1"/>
</dbReference>